<dbReference type="InterPro" id="IPR035897">
    <property type="entry name" value="Toll_tir_struct_dom_sf"/>
</dbReference>
<reference evidence="11" key="2">
    <citation type="submission" date="2025-08" db="UniProtKB">
        <authorList>
            <consortium name="Ensembl"/>
        </authorList>
    </citation>
    <scope>IDENTIFICATION</scope>
</reference>
<keyword evidence="2" id="KW-0378">Hydrolase</keyword>
<keyword evidence="4" id="KW-1015">Disulfide bond</keyword>
<keyword evidence="8" id="KW-0732">Signal</keyword>
<evidence type="ECO:0000256" key="6">
    <source>
        <dbReference type="ARBA" id="ARBA00023319"/>
    </source>
</evidence>
<dbReference type="Ensembl" id="ENSNFUT00015019502.1">
    <property type="protein sequence ID" value="ENSNFUP00015018662.1"/>
    <property type="gene ID" value="ENSNFUG00015008867.1"/>
</dbReference>
<dbReference type="InterPro" id="IPR036179">
    <property type="entry name" value="Ig-like_dom_sf"/>
</dbReference>
<dbReference type="PRINTS" id="PR01537">
    <property type="entry name" value="INTRLKN1R1F"/>
</dbReference>
<dbReference type="InterPro" id="IPR015621">
    <property type="entry name" value="IL-1_rcpt_fam"/>
</dbReference>
<evidence type="ECO:0000256" key="1">
    <source>
        <dbReference type="ARBA" id="ARBA00009752"/>
    </source>
</evidence>
<dbReference type="SMART" id="SM00409">
    <property type="entry name" value="IG"/>
    <property type="match status" value="2"/>
</dbReference>
<evidence type="ECO:0000313" key="11">
    <source>
        <dbReference type="Ensembl" id="ENSNFUP00015018662.1"/>
    </source>
</evidence>
<dbReference type="GeneTree" id="ENSGT01090000259985"/>
<dbReference type="AlphaFoldDB" id="A0A8C6LJP7"/>
<dbReference type="Gene3D" id="3.40.50.10140">
    <property type="entry name" value="Toll/interleukin-1 receptor homology (TIR) domain"/>
    <property type="match status" value="1"/>
</dbReference>
<organism evidence="11 12">
    <name type="scientific">Nothobranchius furzeri</name>
    <name type="common">Turquoise killifish</name>
    <dbReference type="NCBI Taxonomy" id="105023"/>
    <lineage>
        <taxon>Eukaryota</taxon>
        <taxon>Metazoa</taxon>
        <taxon>Chordata</taxon>
        <taxon>Craniata</taxon>
        <taxon>Vertebrata</taxon>
        <taxon>Euteleostomi</taxon>
        <taxon>Actinopterygii</taxon>
        <taxon>Neopterygii</taxon>
        <taxon>Teleostei</taxon>
        <taxon>Neoteleostei</taxon>
        <taxon>Acanthomorphata</taxon>
        <taxon>Ovalentaria</taxon>
        <taxon>Atherinomorphae</taxon>
        <taxon>Cyprinodontiformes</taxon>
        <taxon>Nothobranchiidae</taxon>
        <taxon>Nothobranchius</taxon>
    </lineage>
</organism>
<evidence type="ECO:0000259" key="9">
    <source>
        <dbReference type="PROSITE" id="PS50104"/>
    </source>
</evidence>
<dbReference type="InterPro" id="IPR013783">
    <property type="entry name" value="Ig-like_fold"/>
</dbReference>
<feature type="domain" description="Ig-like" evidence="10">
    <location>
        <begin position="9"/>
        <end position="122"/>
    </location>
</feature>
<feature type="signal peptide" evidence="8">
    <location>
        <begin position="1"/>
        <end position="24"/>
    </location>
</feature>
<accession>A0A8C6LJP7</accession>
<keyword evidence="6" id="KW-0393">Immunoglobulin domain</keyword>
<dbReference type="SUPFAM" id="SSF52200">
    <property type="entry name" value="Toll/Interleukin receptor TIR domain"/>
    <property type="match status" value="1"/>
</dbReference>
<evidence type="ECO:0000256" key="5">
    <source>
        <dbReference type="ARBA" id="ARBA00023180"/>
    </source>
</evidence>
<evidence type="ECO:0008006" key="13">
    <source>
        <dbReference type="Google" id="ProtNLM"/>
    </source>
</evidence>
<evidence type="ECO:0000256" key="8">
    <source>
        <dbReference type="SAM" id="SignalP"/>
    </source>
</evidence>
<protein>
    <recommendedName>
        <fullName evidence="13">TIR domain-containing protein</fullName>
    </recommendedName>
</protein>
<feature type="chain" id="PRO_5034064625" description="TIR domain-containing protein" evidence="8">
    <location>
        <begin position="25"/>
        <end position="556"/>
    </location>
</feature>
<dbReference type="InterPro" id="IPR003599">
    <property type="entry name" value="Ig_sub"/>
</dbReference>
<dbReference type="InterPro" id="IPR007110">
    <property type="entry name" value="Ig-like_dom"/>
</dbReference>
<dbReference type="PANTHER" id="PTHR11890">
    <property type="entry name" value="INTERLEUKIN-1 RECEPTOR FAMILY MEMBER"/>
    <property type="match status" value="1"/>
</dbReference>
<dbReference type="CDD" id="cd00096">
    <property type="entry name" value="Ig"/>
    <property type="match status" value="1"/>
</dbReference>
<keyword evidence="7" id="KW-1133">Transmembrane helix</keyword>
<sequence length="556" mass="62783">MDALQLLVPLLALISTYEWRSVSATSNSTCSELDLEHFKLLEGESFYFVPYDLDHPNSPDENFTWYKNGLEVENITTDETHETHHHGGALFLLNVSTADSGSYTAKQTTPSGNCVTHHVSIKVFNGSSGEDLTYGAVKNSKLNKVISCPSPVKSTCDVFKGKFTWYKGANLRQGEHEAKLRVFNATEEDEDIYTCVCTWTHNHHVYKTSGSRRLINLQVFSEFKSELLKQLLLKIRGFPLMHLTGVGIKLNCTIFCGTNVKRDCKASWHLNNKEISQMTGYNQATTREIEEPSKNTYSTAILTIDKVSAKDFQQEFVCKGQGLYTYKETTLTLKQRAIGGVCVFFICVLAATLVKCFAIDLALFFRPYLHQCRHNQDGSVYDAFVIYETEDLDEDAEDKLLHFVTVALPSVLEEKCGYQLFIQGRDDIPGEGYDSVMSCCQAFQVILGPKIYFQSEANERGKCRRLFLYLLHYFVGIHHALVQREMSVILVQLGDTRFQGYTHLPPGLQHLIRKSAPIRWSGGLQSAAAQNSSFWKRVRYLMPATPAKKRALSAVV</sequence>
<dbReference type="GO" id="GO:0007165">
    <property type="term" value="P:signal transduction"/>
    <property type="evidence" value="ECO:0007669"/>
    <property type="project" value="InterPro"/>
</dbReference>
<evidence type="ECO:0000313" key="12">
    <source>
        <dbReference type="Proteomes" id="UP000694548"/>
    </source>
</evidence>
<reference evidence="11" key="3">
    <citation type="submission" date="2025-09" db="UniProtKB">
        <authorList>
            <consortium name="Ensembl"/>
        </authorList>
    </citation>
    <scope>IDENTIFICATION</scope>
</reference>
<evidence type="ECO:0000256" key="3">
    <source>
        <dbReference type="ARBA" id="ARBA00023027"/>
    </source>
</evidence>
<comment type="similarity">
    <text evidence="1">Belongs to the interleukin-1 receptor family.</text>
</comment>
<evidence type="ECO:0000259" key="10">
    <source>
        <dbReference type="PROSITE" id="PS50835"/>
    </source>
</evidence>
<proteinExistence type="inferred from homology"/>
<name>A0A8C6LJP7_NOTFU</name>
<reference evidence="11" key="1">
    <citation type="submission" date="2014-08" db="EMBL/GenBank/DDBJ databases">
        <authorList>
            <person name="Senf B."/>
            <person name="Petzold A."/>
            <person name="Downie B.R."/>
            <person name="Koch P."/>
            <person name="Platzer M."/>
        </authorList>
    </citation>
    <scope>NUCLEOTIDE SEQUENCE [LARGE SCALE GENOMIC DNA]</scope>
    <source>
        <strain evidence="11">GRZ</strain>
    </source>
</reference>
<evidence type="ECO:0000256" key="2">
    <source>
        <dbReference type="ARBA" id="ARBA00022801"/>
    </source>
</evidence>
<keyword evidence="5" id="KW-0325">Glycoprotein</keyword>
<evidence type="ECO:0000256" key="4">
    <source>
        <dbReference type="ARBA" id="ARBA00023157"/>
    </source>
</evidence>
<dbReference type="Pfam" id="PF13895">
    <property type="entry name" value="Ig_2"/>
    <property type="match status" value="1"/>
</dbReference>
<feature type="transmembrane region" description="Helical" evidence="7">
    <location>
        <begin position="337"/>
        <end position="365"/>
    </location>
</feature>
<feature type="domain" description="TIR" evidence="9">
    <location>
        <begin position="379"/>
        <end position="542"/>
    </location>
</feature>
<dbReference type="Gene3D" id="2.60.40.10">
    <property type="entry name" value="Immunoglobulins"/>
    <property type="match status" value="3"/>
</dbReference>
<evidence type="ECO:0000256" key="7">
    <source>
        <dbReference type="SAM" id="Phobius"/>
    </source>
</evidence>
<dbReference type="PANTHER" id="PTHR11890:SF26">
    <property type="entry name" value="INTERLEUKIN-1 RECEPTOR TYPE 1"/>
    <property type="match status" value="1"/>
</dbReference>
<dbReference type="InterPro" id="IPR000157">
    <property type="entry name" value="TIR_dom"/>
</dbReference>
<keyword evidence="7" id="KW-0812">Transmembrane</keyword>
<dbReference type="Proteomes" id="UP000694548">
    <property type="component" value="Chromosome sgr14"/>
</dbReference>
<keyword evidence="3" id="KW-0520">NAD</keyword>
<dbReference type="PROSITE" id="PS50835">
    <property type="entry name" value="IG_LIKE"/>
    <property type="match status" value="1"/>
</dbReference>
<dbReference type="SUPFAM" id="SSF48726">
    <property type="entry name" value="Immunoglobulin"/>
    <property type="match status" value="2"/>
</dbReference>
<dbReference type="GO" id="GO:0016787">
    <property type="term" value="F:hydrolase activity"/>
    <property type="evidence" value="ECO:0007669"/>
    <property type="project" value="UniProtKB-KW"/>
</dbReference>
<dbReference type="PROSITE" id="PS50104">
    <property type="entry name" value="TIR"/>
    <property type="match status" value="1"/>
</dbReference>
<keyword evidence="12" id="KW-1185">Reference proteome</keyword>
<keyword evidence="7" id="KW-0472">Membrane</keyword>